<dbReference type="AlphaFoldDB" id="A0AAP6A7Y9"/>
<sequence length="44" mass="4987">MTNEKLGVLLVDVPDPRLWRYSFLVRGTALSFSLGQADDYLTVE</sequence>
<comment type="caution">
    <text evidence="1">The sequence shown here is derived from an EMBL/GenBank/DDBJ whole genome shotgun (WGS) entry which is preliminary data.</text>
</comment>
<evidence type="ECO:0000313" key="1">
    <source>
        <dbReference type="EMBL" id="MDW8635449.1"/>
    </source>
</evidence>
<protein>
    <submittedName>
        <fullName evidence="1">Uncharacterized protein</fullName>
    </submittedName>
</protein>
<dbReference type="EMBL" id="JAUTFT010000012">
    <property type="protein sequence ID" value="MDW8635449.1"/>
    <property type="molecule type" value="Genomic_DNA"/>
</dbReference>
<proteinExistence type="predicted"/>
<name>A0AAP6A7Y9_STRSU</name>
<dbReference type="Proteomes" id="UP001272448">
    <property type="component" value="Unassembled WGS sequence"/>
</dbReference>
<organism evidence="1 2">
    <name type="scientific">Streptococcus suis</name>
    <dbReference type="NCBI Taxonomy" id="1307"/>
    <lineage>
        <taxon>Bacteria</taxon>
        <taxon>Bacillati</taxon>
        <taxon>Bacillota</taxon>
        <taxon>Bacilli</taxon>
        <taxon>Lactobacillales</taxon>
        <taxon>Streptococcaceae</taxon>
        <taxon>Streptococcus</taxon>
    </lineage>
</organism>
<gene>
    <name evidence="1" type="ORF">Q7V77_06960</name>
</gene>
<evidence type="ECO:0000313" key="2">
    <source>
        <dbReference type="Proteomes" id="UP001272448"/>
    </source>
</evidence>
<accession>A0AAP6A7Y9</accession>
<reference evidence="1" key="1">
    <citation type="submission" date="2023-07" db="EMBL/GenBank/DDBJ databases">
        <title>Characterization of virulence traits, antimicrobial resistance genes carried by mobile genetic elements and competence in Streptococcus suis strains isolated in France.</title>
        <authorList>
            <person name="Dechene-Tempier M."/>
            <person name="Marois-Crehan C."/>
            <person name="De Boisseson C."/>
            <person name="Lucas P."/>
            <person name="Bougeard S."/>
            <person name="Libante V."/>
            <person name="Payot S."/>
        </authorList>
    </citation>
    <scope>NUCLEOTIDE SEQUENCE</scope>
    <source>
        <strain evidence="1">1532</strain>
    </source>
</reference>
<dbReference type="RefSeq" id="WP_290438297.1">
    <property type="nucleotide sequence ID" value="NZ_CP134488.1"/>
</dbReference>